<dbReference type="RefSeq" id="WP_211610909.1">
    <property type="nucleotide sequence ID" value="NZ_CAJNBK010000004.1"/>
</dbReference>
<keyword evidence="3" id="KW-1185">Reference proteome</keyword>
<organism evidence="2 3">
    <name type="scientific">Paraburkholderia haematera</name>
    <dbReference type="NCBI Taxonomy" id="2793077"/>
    <lineage>
        <taxon>Bacteria</taxon>
        <taxon>Pseudomonadati</taxon>
        <taxon>Pseudomonadota</taxon>
        <taxon>Betaproteobacteria</taxon>
        <taxon>Burkholderiales</taxon>
        <taxon>Burkholderiaceae</taxon>
        <taxon>Paraburkholderia</taxon>
    </lineage>
</organism>
<comment type="caution">
    <text evidence="2">The sequence shown here is derived from an EMBL/GenBank/DDBJ whole genome shotgun (WGS) entry which is preliminary data.</text>
</comment>
<feature type="compositionally biased region" description="Polar residues" evidence="1">
    <location>
        <begin position="103"/>
        <end position="123"/>
    </location>
</feature>
<evidence type="ECO:0000256" key="1">
    <source>
        <dbReference type="SAM" id="MobiDB-lite"/>
    </source>
</evidence>
<gene>
    <name evidence="2" type="ORF">R69888_02080</name>
</gene>
<dbReference type="NCBIfam" id="TIGR02557">
    <property type="entry name" value="HpaP"/>
    <property type="match status" value="1"/>
</dbReference>
<feature type="region of interest" description="Disordered" evidence="1">
    <location>
        <begin position="12"/>
        <end position="36"/>
    </location>
</feature>
<feature type="region of interest" description="Disordered" evidence="1">
    <location>
        <begin position="57"/>
        <end position="123"/>
    </location>
</feature>
<evidence type="ECO:0000313" key="2">
    <source>
        <dbReference type="EMBL" id="CAE6731444.1"/>
    </source>
</evidence>
<dbReference type="EMBL" id="CAJNBK010000004">
    <property type="protein sequence ID" value="CAE6731444.1"/>
    <property type="molecule type" value="Genomic_DNA"/>
</dbReference>
<name>A0ABN7L9E5_9BURK</name>
<accession>A0ABN7L9E5</accession>
<evidence type="ECO:0008006" key="4">
    <source>
        <dbReference type="Google" id="ProtNLM"/>
    </source>
</evidence>
<proteinExistence type="predicted"/>
<dbReference type="Pfam" id="PF09483">
    <property type="entry name" value="HpaP"/>
    <property type="match status" value="1"/>
</dbReference>
<evidence type="ECO:0000313" key="3">
    <source>
        <dbReference type="Proteomes" id="UP000672526"/>
    </source>
</evidence>
<sequence>MTHIVSRHVRVIPGEADSDTPEDIGARAGSRGSGGRGFDYASLLGRRRALHRLNSNANADEHAGSQGGSDADAVEDATDATAPSAPRLFARGDDDGDAAQEASALSASGSDANPSASADSTPSAERLAIGARVADAAAPVVTAVYRQQQRFVQLLGSLAREIGAFCGDPSIAEAGNWEVQLPLDQKLLPQTTLYLTLSRFSLQLRFDTPDTATRQLLLEHSALLERELDALLRAWGEAREIELTVW</sequence>
<dbReference type="InterPro" id="IPR013390">
    <property type="entry name" value="T3SS_HpaP"/>
</dbReference>
<protein>
    <recommendedName>
        <fullName evidence="4">Type III secretion control protein HpaP</fullName>
    </recommendedName>
</protein>
<dbReference type="Proteomes" id="UP000672526">
    <property type="component" value="Unassembled WGS sequence"/>
</dbReference>
<reference evidence="2 3" key="1">
    <citation type="submission" date="2021-02" db="EMBL/GenBank/DDBJ databases">
        <authorList>
            <person name="Vanwijnsberghe S."/>
        </authorList>
    </citation>
    <scope>NUCLEOTIDE SEQUENCE [LARGE SCALE GENOMIC DNA]</scope>
    <source>
        <strain evidence="2 3">LMG 31837</strain>
    </source>
</reference>